<dbReference type="PANTHER" id="PTHR37244">
    <property type="entry name" value="NADP-SPECIFIC GLUTAMATE DEHYDROGENASE"/>
    <property type="match status" value="1"/>
</dbReference>
<dbReference type="AlphaFoldDB" id="A0A1Q3BLF0"/>
<keyword evidence="2" id="KW-1185">Reference proteome</keyword>
<evidence type="ECO:0000313" key="1">
    <source>
        <dbReference type="EMBL" id="GAV68719.1"/>
    </source>
</evidence>
<dbReference type="STRING" id="3775.A0A1Q3BLF0"/>
<protein>
    <submittedName>
        <fullName evidence="1">Uncharacterized protein</fullName>
    </submittedName>
</protein>
<reference evidence="2" key="1">
    <citation type="submission" date="2016-04" db="EMBL/GenBank/DDBJ databases">
        <title>Cephalotus genome sequencing.</title>
        <authorList>
            <person name="Fukushima K."/>
            <person name="Hasebe M."/>
            <person name="Fang X."/>
        </authorList>
    </citation>
    <scope>NUCLEOTIDE SEQUENCE [LARGE SCALE GENOMIC DNA]</scope>
    <source>
        <strain evidence="2">cv. St1</strain>
    </source>
</reference>
<sequence length="250" mass="28263">MCRSPNVLLRYSDNQRLKIKSFFVKFSGMDSTRPVPESLTLLYLPRINGTELEVSGSKIRPDSSAFVTLHRLVATAAKMEEGEVFYGSRERVEASGGVQFVVYFREDKVLKGTFRKNEDNKEWKLQCKYCEGCHDVAVADVLVRVEGHVELFGRVEIRRKHRRRVGFDKLEEIPEEREEEDGETEGGCWCTCDCDGSDGGDGEKGCDDKLEKEMDGVRWAVDLGIWVACLGVGILASKATSKSLRRLRLL</sequence>
<name>A0A1Q3BLF0_CEPFO</name>
<proteinExistence type="predicted"/>
<dbReference type="EMBL" id="BDDD01000652">
    <property type="protein sequence ID" value="GAV68719.1"/>
    <property type="molecule type" value="Genomic_DNA"/>
</dbReference>
<dbReference type="PANTHER" id="PTHR37244:SF1">
    <property type="entry name" value="NADP-SPECIFIC GLUTAMATE DEHYDROGENASE"/>
    <property type="match status" value="1"/>
</dbReference>
<dbReference type="OrthoDB" id="1915921at2759"/>
<comment type="caution">
    <text evidence="1">The sequence shown here is derived from an EMBL/GenBank/DDBJ whole genome shotgun (WGS) entry which is preliminary data.</text>
</comment>
<organism evidence="1 2">
    <name type="scientific">Cephalotus follicularis</name>
    <name type="common">Albany pitcher plant</name>
    <dbReference type="NCBI Taxonomy" id="3775"/>
    <lineage>
        <taxon>Eukaryota</taxon>
        <taxon>Viridiplantae</taxon>
        <taxon>Streptophyta</taxon>
        <taxon>Embryophyta</taxon>
        <taxon>Tracheophyta</taxon>
        <taxon>Spermatophyta</taxon>
        <taxon>Magnoliopsida</taxon>
        <taxon>eudicotyledons</taxon>
        <taxon>Gunneridae</taxon>
        <taxon>Pentapetalae</taxon>
        <taxon>rosids</taxon>
        <taxon>fabids</taxon>
        <taxon>Oxalidales</taxon>
        <taxon>Cephalotaceae</taxon>
        <taxon>Cephalotus</taxon>
    </lineage>
</organism>
<accession>A0A1Q3BLF0</accession>
<dbReference type="InParanoid" id="A0A1Q3BLF0"/>
<gene>
    <name evidence="1" type="ORF">CFOL_v3_12222</name>
</gene>
<dbReference type="Proteomes" id="UP000187406">
    <property type="component" value="Unassembled WGS sequence"/>
</dbReference>
<dbReference type="FunCoup" id="A0A1Q3BLF0">
    <property type="interactions" value="101"/>
</dbReference>
<evidence type="ECO:0000313" key="2">
    <source>
        <dbReference type="Proteomes" id="UP000187406"/>
    </source>
</evidence>